<keyword evidence="1" id="KW-0812">Transmembrane</keyword>
<evidence type="ECO:0000256" key="1">
    <source>
        <dbReference type="SAM" id="Phobius"/>
    </source>
</evidence>
<reference evidence="2 3" key="1">
    <citation type="submission" date="2019-12" db="EMBL/GenBank/DDBJ databases">
        <title>Genomic-based taxomic classification of the family Erythrobacteraceae.</title>
        <authorList>
            <person name="Xu L."/>
        </authorList>
    </citation>
    <scope>NUCLEOTIDE SEQUENCE [LARGE SCALE GENOMIC DNA]</scope>
    <source>
        <strain evidence="2 3">100921-2</strain>
    </source>
</reference>
<organism evidence="2 3">
    <name type="scientific">Tsuneonella aeria</name>
    <dbReference type="NCBI Taxonomy" id="1837929"/>
    <lineage>
        <taxon>Bacteria</taxon>
        <taxon>Pseudomonadati</taxon>
        <taxon>Pseudomonadota</taxon>
        <taxon>Alphaproteobacteria</taxon>
        <taxon>Sphingomonadales</taxon>
        <taxon>Erythrobacteraceae</taxon>
        <taxon>Tsuneonella</taxon>
    </lineage>
</organism>
<keyword evidence="1" id="KW-0472">Membrane</keyword>
<evidence type="ECO:0008006" key="4">
    <source>
        <dbReference type="Google" id="ProtNLM"/>
    </source>
</evidence>
<proteinExistence type="predicted"/>
<keyword evidence="1" id="KW-1133">Transmembrane helix</keyword>
<evidence type="ECO:0000313" key="3">
    <source>
        <dbReference type="Proteomes" id="UP000439522"/>
    </source>
</evidence>
<protein>
    <recommendedName>
        <fullName evidence="4">PepSY domain-containing protein</fullName>
    </recommendedName>
</protein>
<accession>A0A6I4TEX3</accession>
<gene>
    <name evidence="2" type="ORF">GRI40_12940</name>
</gene>
<dbReference type="Proteomes" id="UP000439522">
    <property type="component" value="Unassembled WGS sequence"/>
</dbReference>
<dbReference type="OrthoDB" id="9806195at2"/>
<dbReference type="AlphaFoldDB" id="A0A6I4TEX3"/>
<evidence type="ECO:0000313" key="2">
    <source>
        <dbReference type="EMBL" id="MXO76119.1"/>
    </source>
</evidence>
<keyword evidence="3" id="KW-1185">Reference proteome</keyword>
<feature type="transmembrane region" description="Helical" evidence="1">
    <location>
        <begin position="202"/>
        <end position="222"/>
    </location>
</feature>
<dbReference type="EMBL" id="WTZA01000002">
    <property type="protein sequence ID" value="MXO76119.1"/>
    <property type="molecule type" value="Genomic_DNA"/>
</dbReference>
<dbReference type="RefSeq" id="WP_160612102.1">
    <property type="nucleotide sequence ID" value="NZ_WTZA01000002.1"/>
</dbReference>
<sequence length="243" mass="27241">MRLSPLFFRRVHKWIGLILGLQFVIWTISGAVMAVLDMNAVAGGPPPPRTEAIGLPASSGGWPVVQRTLGTASITSLTVRPLLNDHVFEIVTPAGTRLFDVRTGTSVQVDAALARRLAEASYTGSAAIRNVELLSEPTLAIREHEGPAWRVDFADESNSSFYISQATGRLIERRNDTWRIWDFVWMLHNMDYVNRTSFNHPLIITVGFGIGWLAITGFYLLFKTSWRPEARLLARLRQPDRQN</sequence>
<comment type="caution">
    <text evidence="2">The sequence shown here is derived from an EMBL/GenBank/DDBJ whole genome shotgun (WGS) entry which is preliminary data.</text>
</comment>
<name>A0A6I4TEX3_9SPHN</name>